<dbReference type="InterPro" id="IPR050275">
    <property type="entry name" value="PGM_Phosphatase"/>
</dbReference>
<comment type="caution">
    <text evidence="3">The sequence shown here is derived from an EMBL/GenBank/DDBJ whole genome shotgun (WGS) entry which is preliminary data.</text>
</comment>
<dbReference type="InterPro" id="IPR013078">
    <property type="entry name" value="His_Pase_superF_clade-1"/>
</dbReference>
<protein>
    <submittedName>
        <fullName evidence="3">Histidine phosphatase family protein</fullName>
    </submittedName>
</protein>
<proteinExistence type="predicted"/>
<dbReference type="GO" id="GO:0016791">
    <property type="term" value="F:phosphatase activity"/>
    <property type="evidence" value="ECO:0007669"/>
    <property type="project" value="TreeGrafter"/>
</dbReference>
<dbReference type="EMBL" id="RYZZ01000005">
    <property type="protein sequence ID" value="RUQ31577.1"/>
    <property type="molecule type" value="Genomic_DNA"/>
</dbReference>
<evidence type="ECO:0000313" key="4">
    <source>
        <dbReference type="Proteomes" id="UP000267430"/>
    </source>
</evidence>
<dbReference type="Gene3D" id="3.40.50.1240">
    <property type="entry name" value="Phosphoglycerate mutase-like"/>
    <property type="match status" value="1"/>
</dbReference>
<evidence type="ECO:0000313" key="3">
    <source>
        <dbReference type="EMBL" id="RUQ31577.1"/>
    </source>
</evidence>
<dbReference type="Proteomes" id="UP000267430">
    <property type="component" value="Unassembled WGS sequence"/>
</dbReference>
<feature type="active site" description="Tele-phosphohistidine intermediate" evidence="1">
    <location>
        <position position="12"/>
    </location>
</feature>
<name>A0A433HTE0_9BACI</name>
<dbReference type="SMART" id="SM00855">
    <property type="entry name" value="PGAM"/>
    <property type="match status" value="1"/>
</dbReference>
<feature type="binding site" evidence="2">
    <location>
        <begin position="11"/>
        <end position="18"/>
    </location>
    <ligand>
        <name>substrate</name>
    </ligand>
</feature>
<gene>
    <name evidence="3" type="ORF">ELQ35_04305</name>
</gene>
<keyword evidence="4" id="KW-1185">Reference proteome</keyword>
<evidence type="ECO:0000256" key="1">
    <source>
        <dbReference type="PIRSR" id="PIRSR613078-1"/>
    </source>
</evidence>
<dbReference type="AlphaFoldDB" id="A0A433HTE0"/>
<dbReference type="Pfam" id="PF00300">
    <property type="entry name" value="His_Phos_1"/>
    <property type="match status" value="1"/>
</dbReference>
<dbReference type="SUPFAM" id="SSF53254">
    <property type="entry name" value="Phosphoglycerate mutase-like"/>
    <property type="match status" value="1"/>
</dbReference>
<reference evidence="3 4" key="1">
    <citation type="submission" date="2018-12" db="EMBL/GenBank/DDBJ databases">
        <title>Bacillus chawlae sp. nov., Bacillus glennii sp. nov., and Bacillus saganii sp. nov. Isolated from the Vehicle Assembly Building at Kennedy Space Center where the Viking Spacecraft were Assembled.</title>
        <authorList>
            <person name="Seuylemezian A."/>
            <person name="Vaishampayan P."/>
        </authorList>
    </citation>
    <scope>NUCLEOTIDE SEQUENCE [LARGE SCALE GENOMIC DNA]</scope>
    <source>
        <strain evidence="3 4">L5</strain>
    </source>
</reference>
<sequence length="205" mass="23546">MDDNLVVTLFRHGLTFANERKAYLGWTDSALSRKGKEQLSQIADDVQAVFSSDLTRCIDTAAILFPKIPAIKKREFREIHFGAWEGKTYQALQDDSDYQNWLEQPFTRTPPGGENYEKFADRIQSGWEACMDEVMSQGVKRTAIVTHGGVIRYLLMKFAPVERAFWEWSVTHGTGWELTFKTDDLRRGKRCILLQEVHITANHDG</sequence>
<organism evidence="3 4">
    <name type="scientific">Peribacillus cavernae</name>
    <dbReference type="NCBI Taxonomy" id="1674310"/>
    <lineage>
        <taxon>Bacteria</taxon>
        <taxon>Bacillati</taxon>
        <taxon>Bacillota</taxon>
        <taxon>Bacilli</taxon>
        <taxon>Bacillales</taxon>
        <taxon>Bacillaceae</taxon>
        <taxon>Peribacillus</taxon>
    </lineage>
</organism>
<dbReference type="InterPro" id="IPR029033">
    <property type="entry name" value="His_PPase_superfam"/>
</dbReference>
<dbReference type="PANTHER" id="PTHR48100:SF1">
    <property type="entry name" value="HISTIDINE PHOSPHATASE FAMILY PROTEIN-RELATED"/>
    <property type="match status" value="1"/>
</dbReference>
<dbReference type="RefSeq" id="WP_126863600.1">
    <property type="nucleotide sequence ID" value="NZ_JAUSTX010000004.1"/>
</dbReference>
<feature type="active site" description="Proton donor/acceptor" evidence="1">
    <location>
        <position position="78"/>
    </location>
</feature>
<dbReference type="PANTHER" id="PTHR48100">
    <property type="entry name" value="BROAD-SPECIFICITY PHOSPHATASE YOR283W-RELATED"/>
    <property type="match status" value="1"/>
</dbReference>
<dbReference type="GO" id="GO:0005737">
    <property type="term" value="C:cytoplasm"/>
    <property type="evidence" value="ECO:0007669"/>
    <property type="project" value="TreeGrafter"/>
</dbReference>
<dbReference type="CDD" id="cd07067">
    <property type="entry name" value="HP_PGM_like"/>
    <property type="match status" value="1"/>
</dbReference>
<accession>A0A433HTE0</accession>
<evidence type="ECO:0000256" key="2">
    <source>
        <dbReference type="PIRSR" id="PIRSR613078-2"/>
    </source>
</evidence>
<feature type="binding site" evidence="2">
    <location>
        <position position="56"/>
    </location>
    <ligand>
        <name>substrate</name>
    </ligand>
</feature>
<dbReference type="OrthoDB" id="9783269at2"/>